<proteinExistence type="predicted"/>
<feature type="compositionally biased region" description="Polar residues" evidence="1">
    <location>
        <begin position="181"/>
        <end position="199"/>
    </location>
</feature>
<feature type="compositionally biased region" description="Polar residues" evidence="1">
    <location>
        <begin position="207"/>
        <end position="222"/>
    </location>
</feature>
<organism evidence="2 3">
    <name type="scientific">Tagetes erecta</name>
    <name type="common">African marigold</name>
    <dbReference type="NCBI Taxonomy" id="13708"/>
    <lineage>
        <taxon>Eukaryota</taxon>
        <taxon>Viridiplantae</taxon>
        <taxon>Streptophyta</taxon>
        <taxon>Embryophyta</taxon>
        <taxon>Tracheophyta</taxon>
        <taxon>Spermatophyta</taxon>
        <taxon>Magnoliopsida</taxon>
        <taxon>eudicotyledons</taxon>
        <taxon>Gunneridae</taxon>
        <taxon>Pentapetalae</taxon>
        <taxon>asterids</taxon>
        <taxon>campanulids</taxon>
        <taxon>Asterales</taxon>
        <taxon>Asteraceae</taxon>
        <taxon>Asteroideae</taxon>
        <taxon>Heliantheae alliance</taxon>
        <taxon>Tageteae</taxon>
        <taxon>Tagetes</taxon>
    </lineage>
</organism>
<comment type="caution">
    <text evidence="2">The sequence shown here is derived from an EMBL/GenBank/DDBJ whole genome shotgun (WGS) entry which is preliminary data.</text>
</comment>
<sequence>MASSASALSANTCSSNMRVQFFNNNRYKYHHKQNLSFFKIRASSDDQEDCNVEECAPEKEVGKVSVEWLAGEKTKVAGTFPPRRRDWSGYVEKDTAGQTNIYSVEPAIYVAESAISSGTSGTSADGSENTAAVVAFGGLIAVAAASTILLQVGKNSPQIQTLDYSGPSLSYYITKFKPSETVQVSTPTAPEPESSTSLVDSGAPETEASTPAEQPESATQQVLEVVVESG</sequence>
<dbReference type="PANTHER" id="PTHR35753">
    <property type="entry name" value="PROTEIN MAINTENANCE OF PSII UNDER HIGH LIGHT 1"/>
    <property type="match status" value="1"/>
</dbReference>
<dbReference type="Proteomes" id="UP001229421">
    <property type="component" value="Unassembled WGS sequence"/>
</dbReference>
<dbReference type="InterPro" id="IPR038936">
    <property type="entry name" value="MPH1"/>
</dbReference>
<dbReference type="GO" id="GO:0009535">
    <property type="term" value="C:chloroplast thylakoid membrane"/>
    <property type="evidence" value="ECO:0007669"/>
    <property type="project" value="InterPro"/>
</dbReference>
<gene>
    <name evidence="2" type="ORF">QVD17_15324</name>
</gene>
<dbReference type="EMBL" id="JAUHHV010000004">
    <property type="protein sequence ID" value="KAK1426647.1"/>
    <property type="molecule type" value="Genomic_DNA"/>
</dbReference>
<evidence type="ECO:0000256" key="1">
    <source>
        <dbReference type="SAM" id="MobiDB-lite"/>
    </source>
</evidence>
<reference evidence="2" key="1">
    <citation type="journal article" date="2023" name="bioRxiv">
        <title>Improved chromosome-level genome assembly for marigold (Tagetes erecta).</title>
        <authorList>
            <person name="Jiang F."/>
            <person name="Yuan L."/>
            <person name="Wang S."/>
            <person name="Wang H."/>
            <person name="Xu D."/>
            <person name="Wang A."/>
            <person name="Fan W."/>
        </authorList>
    </citation>
    <scope>NUCLEOTIDE SEQUENCE</scope>
    <source>
        <strain evidence="2">WSJ</strain>
        <tissue evidence="2">Leaf</tissue>
    </source>
</reference>
<dbReference type="PANTHER" id="PTHR35753:SF2">
    <property type="entry name" value="PROTEIN MAINTENANCE OF PSII UNDER HIGH LIGHT 1"/>
    <property type="match status" value="1"/>
</dbReference>
<dbReference type="GO" id="GO:0061635">
    <property type="term" value="P:regulation of protein complex stability"/>
    <property type="evidence" value="ECO:0007669"/>
    <property type="project" value="InterPro"/>
</dbReference>
<feature type="region of interest" description="Disordered" evidence="1">
    <location>
        <begin position="181"/>
        <end position="222"/>
    </location>
</feature>
<dbReference type="AlphaFoldDB" id="A0AAD8NZF5"/>
<evidence type="ECO:0000313" key="2">
    <source>
        <dbReference type="EMBL" id="KAK1426647.1"/>
    </source>
</evidence>
<accession>A0AAD8NZF5</accession>
<evidence type="ECO:0000313" key="3">
    <source>
        <dbReference type="Proteomes" id="UP001229421"/>
    </source>
</evidence>
<name>A0AAD8NZF5_TARER</name>
<keyword evidence="3" id="KW-1185">Reference proteome</keyword>
<protein>
    <submittedName>
        <fullName evidence="2">Uncharacterized protein</fullName>
    </submittedName>
</protein>